<protein>
    <submittedName>
        <fullName evidence="4">Oxygen-dependent choline dehydrogenase</fullName>
    </submittedName>
</protein>
<dbReference type="Pfam" id="PF05199">
    <property type="entry name" value="GMC_oxred_C"/>
    <property type="match status" value="1"/>
</dbReference>
<proteinExistence type="inferred from homology"/>
<dbReference type="GO" id="GO:0050660">
    <property type="term" value="F:flavin adenine dinucleotide binding"/>
    <property type="evidence" value="ECO:0007669"/>
    <property type="project" value="InterPro"/>
</dbReference>
<evidence type="ECO:0000256" key="2">
    <source>
        <dbReference type="SAM" id="SignalP"/>
    </source>
</evidence>
<keyword evidence="5" id="KW-1185">Reference proteome</keyword>
<sequence>MGTSVVWLFSFFLALLLAPSANGADTASYDYIVVGSGPGGGTLAANLAKAGESVLLLEAGDDQSDNVHEKVPGLFNQAWNDPLMRWDFFVKYHSDEALNRKFEHLTWRTTDGKFYVGQDPPAGAQQLGVYYPRSGSLGGCSTHNAMCAPITSNSDWDEIAALTGDSSWTAKNMRQHYINLENYHNGPNETAGHGYSGFLDITVNTDELLRNQSEATTVLEAEAKLFGQDPSQVHDLIKRDMNSDDADRDKQGHRVSAADIILQTLNATTSTGAKKYPLTLSLHSFATKILFNTKAKNETRPRAIGIEYLEGMSIYSADPRHTNTTTGVKKQAFAKKEVIIAGGAFNSPQLLMLSGIGPKAHLAEFNIPVLVDLPGVGTNLQDNTEYGVAAGASVDFTSKGPSCTYDTPGIDDPCMPPWEENKGPYTQGPLVAAMFKSSASVNGERDIFYFQLTGLTTYQGYWPADTVNSIPLKPANIYDFSMVKINPQGRKGTLRLTSSNPVDMPDINFRFFEEGGDVDLQAMVDAVEFGRKVFDSVPSPLGPFTEIFPCNGTRDCDVKETIRAQTWSHHATSTCAIGADNDTLAVLDSKYRVRGVDGLRVVDASAFPKTPGAFPVIPTFMLGMKASGVILEDPAKW</sequence>
<feature type="chain" id="PRO_5035738557" evidence="2">
    <location>
        <begin position="24"/>
        <end position="637"/>
    </location>
</feature>
<dbReference type="PROSITE" id="PS00624">
    <property type="entry name" value="GMC_OXRED_2"/>
    <property type="match status" value="1"/>
</dbReference>
<accession>A0A8T9BTM4</accession>
<comment type="similarity">
    <text evidence="1">Belongs to the GMC oxidoreductase family.</text>
</comment>
<dbReference type="Gene3D" id="3.50.50.60">
    <property type="entry name" value="FAD/NAD(P)-binding domain"/>
    <property type="match status" value="1"/>
</dbReference>
<dbReference type="InterPro" id="IPR000172">
    <property type="entry name" value="GMC_OxRdtase_N"/>
</dbReference>
<dbReference type="InterPro" id="IPR007867">
    <property type="entry name" value="GMC_OxRtase_C"/>
</dbReference>
<dbReference type="PANTHER" id="PTHR11552">
    <property type="entry name" value="GLUCOSE-METHANOL-CHOLINE GMC OXIDOREDUCTASE"/>
    <property type="match status" value="1"/>
</dbReference>
<gene>
    <name evidence="4" type="primary">betA_2</name>
    <name evidence="4" type="ORF">LSUE1_G009429</name>
</gene>
<name>A0A8T9BTM4_9HELO</name>
<reference evidence="4 5" key="1">
    <citation type="submission" date="2018-05" db="EMBL/GenBank/DDBJ databases">
        <title>Genome sequencing and assembly of the regulated plant pathogen Lachnellula willkommii and related sister species for the development of diagnostic species identification markers.</title>
        <authorList>
            <person name="Giroux E."/>
            <person name="Bilodeau G."/>
        </authorList>
    </citation>
    <scope>NUCLEOTIDE SEQUENCE [LARGE SCALE GENOMIC DNA]</scope>
    <source>
        <strain evidence="4 5">CBS 268.59</strain>
    </source>
</reference>
<dbReference type="PIRSF" id="PIRSF000137">
    <property type="entry name" value="Alcohol_oxidase"/>
    <property type="match status" value="1"/>
</dbReference>
<feature type="signal peptide" evidence="2">
    <location>
        <begin position="1"/>
        <end position="23"/>
    </location>
</feature>
<dbReference type="Proteomes" id="UP000469558">
    <property type="component" value="Unassembled WGS sequence"/>
</dbReference>
<evidence type="ECO:0000259" key="3">
    <source>
        <dbReference type="PROSITE" id="PS00624"/>
    </source>
</evidence>
<dbReference type="Pfam" id="PF00732">
    <property type="entry name" value="GMC_oxred_N"/>
    <property type="match status" value="1"/>
</dbReference>
<dbReference type="GO" id="GO:0016614">
    <property type="term" value="F:oxidoreductase activity, acting on CH-OH group of donors"/>
    <property type="evidence" value="ECO:0007669"/>
    <property type="project" value="InterPro"/>
</dbReference>
<dbReference type="Gene3D" id="3.30.560.10">
    <property type="entry name" value="Glucose Oxidase, domain 3"/>
    <property type="match status" value="1"/>
</dbReference>
<dbReference type="PANTHER" id="PTHR11552:SF80">
    <property type="entry name" value="GMC OXIDOREDUCTASE"/>
    <property type="match status" value="1"/>
</dbReference>
<feature type="domain" description="Glucose-methanol-choline oxidoreductase N-terminal" evidence="3">
    <location>
        <begin position="343"/>
        <end position="357"/>
    </location>
</feature>
<dbReference type="SUPFAM" id="SSF54373">
    <property type="entry name" value="FAD-linked reductases, C-terminal domain"/>
    <property type="match status" value="1"/>
</dbReference>
<dbReference type="SUPFAM" id="SSF51905">
    <property type="entry name" value="FAD/NAD(P)-binding domain"/>
    <property type="match status" value="1"/>
</dbReference>
<evidence type="ECO:0000313" key="4">
    <source>
        <dbReference type="EMBL" id="TVY59695.1"/>
    </source>
</evidence>
<keyword evidence="2" id="KW-0732">Signal</keyword>
<dbReference type="EMBL" id="QGMK01002229">
    <property type="protein sequence ID" value="TVY59695.1"/>
    <property type="molecule type" value="Genomic_DNA"/>
</dbReference>
<evidence type="ECO:0000313" key="5">
    <source>
        <dbReference type="Proteomes" id="UP000469558"/>
    </source>
</evidence>
<dbReference type="InterPro" id="IPR036188">
    <property type="entry name" value="FAD/NAD-bd_sf"/>
</dbReference>
<organism evidence="4 5">
    <name type="scientific">Lachnellula suecica</name>
    <dbReference type="NCBI Taxonomy" id="602035"/>
    <lineage>
        <taxon>Eukaryota</taxon>
        <taxon>Fungi</taxon>
        <taxon>Dikarya</taxon>
        <taxon>Ascomycota</taxon>
        <taxon>Pezizomycotina</taxon>
        <taxon>Leotiomycetes</taxon>
        <taxon>Helotiales</taxon>
        <taxon>Lachnaceae</taxon>
        <taxon>Lachnellula</taxon>
    </lineage>
</organism>
<evidence type="ECO:0000256" key="1">
    <source>
        <dbReference type="ARBA" id="ARBA00010790"/>
    </source>
</evidence>
<dbReference type="AlphaFoldDB" id="A0A8T9BTM4"/>
<dbReference type="Pfam" id="PF13450">
    <property type="entry name" value="NAD_binding_8"/>
    <property type="match status" value="1"/>
</dbReference>
<dbReference type="OrthoDB" id="269227at2759"/>
<comment type="caution">
    <text evidence="4">The sequence shown here is derived from an EMBL/GenBank/DDBJ whole genome shotgun (WGS) entry which is preliminary data.</text>
</comment>
<dbReference type="InterPro" id="IPR012132">
    <property type="entry name" value="GMC_OxRdtase"/>
</dbReference>